<feature type="signal peptide" evidence="1">
    <location>
        <begin position="1"/>
        <end position="18"/>
    </location>
</feature>
<sequence>MHIAILLVSFLLAHFTFADVCPGYALAFISLPRGGDHRYHCEPYTNAGYCATIAPDPTGVLSKNHKNGFSIESCCRNDPKRNLAEGLISEREYQAIEETNAMLDIHLRDYEAAVASGMNAGNLTALHDVQKRELKDAEARQLEARWLDIDLAKS</sequence>
<dbReference type="Proteomes" id="UP000184330">
    <property type="component" value="Unassembled WGS sequence"/>
</dbReference>
<reference evidence="2 3" key="1">
    <citation type="submission" date="2016-03" db="EMBL/GenBank/DDBJ databases">
        <authorList>
            <person name="Ploux O."/>
        </authorList>
    </citation>
    <scope>NUCLEOTIDE SEQUENCE [LARGE SCALE GENOMIC DNA]</scope>
    <source>
        <strain evidence="2 3">UAMH 11012</strain>
    </source>
</reference>
<organism evidence="2 3">
    <name type="scientific">Phialocephala subalpina</name>
    <dbReference type="NCBI Taxonomy" id="576137"/>
    <lineage>
        <taxon>Eukaryota</taxon>
        <taxon>Fungi</taxon>
        <taxon>Dikarya</taxon>
        <taxon>Ascomycota</taxon>
        <taxon>Pezizomycotina</taxon>
        <taxon>Leotiomycetes</taxon>
        <taxon>Helotiales</taxon>
        <taxon>Mollisiaceae</taxon>
        <taxon>Phialocephala</taxon>
        <taxon>Phialocephala fortinii species complex</taxon>
    </lineage>
</organism>
<dbReference type="OrthoDB" id="5348716at2759"/>
<evidence type="ECO:0000313" key="2">
    <source>
        <dbReference type="EMBL" id="CZR58305.1"/>
    </source>
</evidence>
<protein>
    <recommendedName>
        <fullName evidence="4">Cyanovirin-N domain-containing protein</fullName>
    </recommendedName>
</protein>
<dbReference type="AlphaFoldDB" id="A0A1L7WZV3"/>
<keyword evidence="1" id="KW-0732">Signal</keyword>
<proteinExistence type="predicted"/>
<gene>
    <name evidence="2" type="ORF">PAC_08197</name>
</gene>
<name>A0A1L7WZV3_9HELO</name>
<feature type="chain" id="PRO_5013222281" description="Cyanovirin-N domain-containing protein" evidence="1">
    <location>
        <begin position="19"/>
        <end position="154"/>
    </location>
</feature>
<evidence type="ECO:0000313" key="3">
    <source>
        <dbReference type="Proteomes" id="UP000184330"/>
    </source>
</evidence>
<accession>A0A1L7WZV3</accession>
<evidence type="ECO:0008006" key="4">
    <source>
        <dbReference type="Google" id="ProtNLM"/>
    </source>
</evidence>
<keyword evidence="3" id="KW-1185">Reference proteome</keyword>
<dbReference type="EMBL" id="FJOG01000011">
    <property type="protein sequence ID" value="CZR58305.1"/>
    <property type="molecule type" value="Genomic_DNA"/>
</dbReference>
<evidence type="ECO:0000256" key="1">
    <source>
        <dbReference type="SAM" id="SignalP"/>
    </source>
</evidence>